<reference evidence="3" key="1">
    <citation type="submission" date="2016-11" db="EMBL/GenBank/DDBJ databases">
        <authorList>
            <person name="Shukria A."/>
            <person name="Stevens D.C."/>
        </authorList>
    </citation>
    <scope>NUCLEOTIDE SEQUENCE [LARGE SCALE GENOMIC DNA]</scope>
    <source>
        <strain evidence="3">Cbfe23</strain>
    </source>
</reference>
<evidence type="ECO:0000313" key="3">
    <source>
        <dbReference type="Proteomes" id="UP000182229"/>
    </source>
</evidence>
<gene>
    <name evidence="2" type="ORF">BON30_12545</name>
</gene>
<organism evidence="2 3">
    <name type="scientific">Cystobacter ferrugineus</name>
    <dbReference type="NCBI Taxonomy" id="83449"/>
    <lineage>
        <taxon>Bacteria</taxon>
        <taxon>Pseudomonadati</taxon>
        <taxon>Myxococcota</taxon>
        <taxon>Myxococcia</taxon>
        <taxon>Myxococcales</taxon>
        <taxon>Cystobacterineae</taxon>
        <taxon>Archangiaceae</taxon>
        <taxon>Cystobacter</taxon>
    </lineage>
</organism>
<accession>A0A1L9BE74</accession>
<evidence type="ECO:0000313" key="2">
    <source>
        <dbReference type="EMBL" id="OJH40518.1"/>
    </source>
</evidence>
<dbReference type="EMBL" id="MPIN01000003">
    <property type="protein sequence ID" value="OJH40518.1"/>
    <property type="molecule type" value="Genomic_DNA"/>
</dbReference>
<comment type="caution">
    <text evidence="2">The sequence shown here is derived from an EMBL/GenBank/DDBJ whole genome shotgun (WGS) entry which is preliminary data.</text>
</comment>
<dbReference type="AlphaFoldDB" id="A0A1L9BE74"/>
<protein>
    <submittedName>
        <fullName evidence="2">Uncharacterized protein</fullName>
    </submittedName>
</protein>
<sequence>MALDVPTRNDIERTLSECADIARSEVLLRHEGDFAGLTPTADECKQWAKNARSKGMTWAMQLGTEMHEEALECVEERLSKLRPGGFSLEPRYRYDSRQNRWKQVSREEEQALEESGNSGEMKGSVKPDVVIHQGDPLRAQAVYDFKFPCMNIDEIPNWPRYPPTHPYSGLDQGTVYEWAFSIKPTRVMPRLGVIHE</sequence>
<reference evidence="2 3" key="2">
    <citation type="submission" date="2016-12" db="EMBL/GenBank/DDBJ databases">
        <title>Draft Genome Sequence of Cystobacter ferrugineus Strain Cbfe23.</title>
        <authorList>
            <person name="Akbar S."/>
            <person name="Dowd S.E."/>
            <person name="Stevens D.C."/>
        </authorList>
    </citation>
    <scope>NUCLEOTIDE SEQUENCE [LARGE SCALE GENOMIC DNA]</scope>
    <source>
        <strain evidence="2 3">Cbfe23</strain>
    </source>
</reference>
<proteinExistence type="predicted"/>
<keyword evidence="3" id="KW-1185">Reference proteome</keyword>
<dbReference type="Proteomes" id="UP000182229">
    <property type="component" value="Unassembled WGS sequence"/>
</dbReference>
<name>A0A1L9BE74_9BACT</name>
<evidence type="ECO:0000256" key="1">
    <source>
        <dbReference type="SAM" id="MobiDB-lite"/>
    </source>
</evidence>
<feature type="region of interest" description="Disordered" evidence="1">
    <location>
        <begin position="103"/>
        <end position="125"/>
    </location>
</feature>